<dbReference type="Ensembl" id="ENSLCAT00010034452.1">
    <property type="protein sequence ID" value="ENSLCAP00010033649.1"/>
    <property type="gene ID" value="ENSLCAG00010015808.1"/>
</dbReference>
<feature type="transmembrane region" description="Helical" evidence="10">
    <location>
        <begin position="328"/>
        <end position="350"/>
    </location>
</feature>
<keyword evidence="12" id="KW-1185">Reference proteome</keyword>
<sequence>MAGGVRRKSPGSPSPLWGKLQTLWQDKHLVLFKTEYTLLVVSVLWFLEIGINVWVIQKVAYTEIDWKAYMDEVEGVINGTYDYTQLKGDTGPLVYPAGFVYIFTALYYITSHGVNIRLGQYIFAVFYLITLLLVFRLYYRTKKVPPYVFFFVCCASYRIHSIFVLRLFNDPVAMMLLFAAVNLFMDGYWTLGCGLYSIIMNFLQDEITTQLSSLSDSLFGLIRTIPRLSLCAGIQLILGLPFLLENPIGYVSRAFDLGRQFMFKWTVNWRFLPEWLFLNRYFHLLLLAAHLLTLLLFAFRRWKRPGESIFELLKEPGKRKIPPQKNTIVLILFTSNFIGMCFSRSLHYQFYVWYFHTLPYLLWSGGVKKLAHLLRVLILGLIELSWNTYPSTNSSSAALHVCHVIILLCLWLAPPLPSSPAETQQHAPVKDKRQ</sequence>
<keyword evidence="6 10" id="KW-0256">Endoplasmic reticulum</keyword>
<keyword evidence="4 10" id="KW-0808">Transferase</keyword>
<evidence type="ECO:0000256" key="2">
    <source>
        <dbReference type="ARBA" id="ARBA00004922"/>
    </source>
</evidence>
<evidence type="ECO:0000313" key="12">
    <source>
        <dbReference type="Proteomes" id="UP000314980"/>
    </source>
</evidence>
<evidence type="ECO:0000256" key="4">
    <source>
        <dbReference type="ARBA" id="ARBA00022679"/>
    </source>
</evidence>
<dbReference type="Proteomes" id="UP000314980">
    <property type="component" value="Unassembled WGS sequence"/>
</dbReference>
<protein>
    <recommendedName>
        <fullName evidence="10">Dol-P-Man:Man(5)GlcNAc(2)-PP-Dol alpha-1,3-mannosyltransferase</fullName>
        <ecNumber evidence="10">2.4.1.258</ecNumber>
    </recommendedName>
    <alternativeName>
        <fullName evidence="10">Dol-P-Man-dependent alpha(1-3)-mannosyltransferase</fullName>
    </alternativeName>
</protein>
<dbReference type="PANTHER" id="PTHR12646:SF0">
    <property type="entry name" value="DOL-P-MAN:MAN(5)GLCNAC(2)-PP-DOL ALPHA-1,3-MANNOSYLTRANSFERASE"/>
    <property type="match status" value="1"/>
</dbReference>
<dbReference type="Pfam" id="PF05208">
    <property type="entry name" value="ALG3"/>
    <property type="match status" value="1"/>
</dbReference>
<reference evidence="12" key="1">
    <citation type="submission" date="2015-09" db="EMBL/GenBank/DDBJ databases">
        <authorList>
            <person name="Sai Rama Sridatta P."/>
        </authorList>
    </citation>
    <scope>NUCLEOTIDE SEQUENCE [LARGE SCALE GENOMIC DNA]</scope>
</reference>
<feature type="transmembrane region" description="Helical" evidence="10">
    <location>
        <begin position="93"/>
        <end position="109"/>
    </location>
</feature>
<comment type="function">
    <text evidence="10">Dol-P-Man:Man(5)GlcNAc(2)-PP-Dol alpha-1,3-mannosyltransferase that operates in the biosynthetic pathway of dolichol-linked oligosaccharides, the glycan precursors employed in protein asparagine (N)-glycosylation. The assembly of dolichol-linked oligosaccharides begins on the cytosolic side of the endoplasmic reticulum membrane and finishes in its lumen. The sequential addition of sugars to dolichol pyrophosphate produces dolichol-linked oligosaccharides containing fourteen sugars, including two GlcNAcs, nine mannoses and three glucoses. Once assembled, the oligosaccharide is transferred from the lipid to nascent proteins by oligosaccharyltransferases. In the lumen of the endoplasmic reticulum, adds the first dolichyl beta-D-mannosyl phosphate derived mannose in an alpha-1,3 linkage to Man(5)GlcNAc(2)-PP-dolichol to produce Man(6)GlcNAc(2)-PP-dolichol.</text>
</comment>
<feature type="transmembrane region" description="Helical" evidence="10">
    <location>
        <begin position="396"/>
        <end position="413"/>
    </location>
</feature>
<evidence type="ECO:0000256" key="6">
    <source>
        <dbReference type="ARBA" id="ARBA00022824"/>
    </source>
</evidence>
<evidence type="ECO:0000256" key="5">
    <source>
        <dbReference type="ARBA" id="ARBA00022692"/>
    </source>
</evidence>
<accession>A0A4W6E8S8</accession>
<feature type="transmembrane region" description="Helical" evidence="10">
    <location>
        <begin position="224"/>
        <end position="244"/>
    </location>
</feature>
<dbReference type="InterPro" id="IPR007873">
    <property type="entry name" value="Glycosyltransferase_ALG3"/>
</dbReference>
<feature type="transmembrane region" description="Helical" evidence="10">
    <location>
        <begin position="36"/>
        <end position="56"/>
    </location>
</feature>
<dbReference type="GO" id="GO:0052925">
    <property type="term" value="F:dol-P-Man:Man(5)GlcNAc(2)-PP-Dol alpha-1,3-mannosyltransferase activity"/>
    <property type="evidence" value="ECO:0007669"/>
    <property type="project" value="UniProtKB-EC"/>
</dbReference>
<dbReference type="EC" id="2.4.1.258" evidence="10"/>
<evidence type="ECO:0000256" key="7">
    <source>
        <dbReference type="ARBA" id="ARBA00022989"/>
    </source>
</evidence>
<evidence type="ECO:0000256" key="1">
    <source>
        <dbReference type="ARBA" id="ARBA00004477"/>
    </source>
</evidence>
<dbReference type="GO" id="GO:0005789">
    <property type="term" value="C:endoplasmic reticulum membrane"/>
    <property type="evidence" value="ECO:0007669"/>
    <property type="project" value="UniProtKB-SubCell"/>
</dbReference>
<reference evidence="11" key="3">
    <citation type="submission" date="2025-09" db="UniProtKB">
        <authorList>
            <consortium name="Ensembl"/>
        </authorList>
    </citation>
    <scope>IDENTIFICATION</scope>
</reference>
<organism evidence="11 12">
    <name type="scientific">Lates calcarifer</name>
    <name type="common">Barramundi</name>
    <name type="synonym">Holocentrus calcarifer</name>
    <dbReference type="NCBI Taxonomy" id="8187"/>
    <lineage>
        <taxon>Eukaryota</taxon>
        <taxon>Metazoa</taxon>
        <taxon>Chordata</taxon>
        <taxon>Craniata</taxon>
        <taxon>Vertebrata</taxon>
        <taxon>Euteleostomi</taxon>
        <taxon>Actinopterygii</taxon>
        <taxon>Neopterygii</taxon>
        <taxon>Teleostei</taxon>
        <taxon>Neoteleostei</taxon>
        <taxon>Acanthomorphata</taxon>
        <taxon>Carangaria</taxon>
        <taxon>Carangaria incertae sedis</taxon>
        <taxon>Centropomidae</taxon>
        <taxon>Lates</taxon>
    </lineage>
</organism>
<proteinExistence type="predicted"/>
<comment type="subcellular location">
    <subcellularLocation>
        <location evidence="1 10">Endoplasmic reticulum membrane</location>
        <topology evidence="1 10">Multi-pass membrane protein</topology>
    </subcellularLocation>
</comment>
<gene>
    <name evidence="11" type="primary">ALG3</name>
    <name evidence="11" type="synonym">alg3</name>
</gene>
<evidence type="ECO:0000313" key="11">
    <source>
        <dbReference type="Ensembl" id="ENSLCAP00010033649.1"/>
    </source>
</evidence>
<evidence type="ECO:0000256" key="8">
    <source>
        <dbReference type="ARBA" id="ARBA00023136"/>
    </source>
</evidence>
<dbReference type="AlphaFoldDB" id="A0A4W6E8S8"/>
<feature type="transmembrane region" description="Helical" evidence="10">
    <location>
        <begin position="146"/>
        <end position="168"/>
    </location>
</feature>
<keyword evidence="5 10" id="KW-0812">Transmembrane</keyword>
<reference evidence="11" key="2">
    <citation type="submission" date="2025-08" db="UniProtKB">
        <authorList>
            <consortium name="Ensembl"/>
        </authorList>
    </citation>
    <scope>IDENTIFICATION</scope>
</reference>
<dbReference type="PANTHER" id="PTHR12646">
    <property type="entry name" value="NOT56 - RELATED"/>
    <property type="match status" value="1"/>
</dbReference>
<dbReference type="UniPathway" id="UPA00378"/>
<evidence type="ECO:0000256" key="3">
    <source>
        <dbReference type="ARBA" id="ARBA00022676"/>
    </source>
</evidence>
<feature type="transmembrane region" description="Helical" evidence="10">
    <location>
        <begin position="281"/>
        <end position="299"/>
    </location>
</feature>
<keyword evidence="3 10" id="KW-0328">Glycosyltransferase</keyword>
<feature type="transmembrane region" description="Helical" evidence="10">
    <location>
        <begin position="370"/>
        <end position="389"/>
    </location>
</feature>
<evidence type="ECO:0000256" key="10">
    <source>
        <dbReference type="RuleBase" id="RU364047"/>
    </source>
</evidence>
<keyword evidence="7 10" id="KW-1133">Transmembrane helix</keyword>
<feature type="transmembrane region" description="Helical" evidence="10">
    <location>
        <begin position="121"/>
        <end position="139"/>
    </location>
</feature>
<keyword evidence="8 10" id="KW-0472">Membrane</keyword>
<feature type="transmembrane region" description="Helical" evidence="10">
    <location>
        <begin position="174"/>
        <end position="203"/>
    </location>
</feature>
<name>A0A4W6E8S8_LATCA</name>
<dbReference type="GeneTree" id="ENSGT00390000013904"/>
<comment type="pathway">
    <text evidence="2 10">Protein modification; protein glycosylation.</text>
</comment>
<comment type="catalytic activity">
    <reaction evidence="9 10">
        <text>an alpha-D-Man-(1-&gt;2)-alpha-D-Man-(1-&gt;2)-alpha-D-Man-(1-&gt;3)-[alpha-D-Man-(1-&gt;6)]-beta-D-Man-(1-&gt;4)-beta-D-GlcNAc-(1-&gt;4)-alpha-D-GlcNAc-diphospho-di-trans,poly-cis-dolichol + a di-trans,poly-cis-dolichyl beta-D-mannosyl phosphate = an alpha-D-Man-(1-&gt;2)-alpha-D-Man-(1-&gt;2)-alpha-D-Man-(1-&gt;3)-[alpha-D-Man-(1-&gt;3)-alpha-D-Man-(1-&gt;6)]-beta-D-Man-(1-&gt;4)-beta-D-GlcNAc-(1-&gt;4)-alpha-D-GlcNAc-diphospho-di-trans,poly-cis-dolichol + a di-trans,poly-cis-dolichyl phosphate + H(+)</text>
        <dbReference type="Rhea" id="RHEA:29527"/>
        <dbReference type="Rhea" id="RHEA-COMP:19498"/>
        <dbReference type="Rhea" id="RHEA-COMP:19501"/>
        <dbReference type="Rhea" id="RHEA-COMP:19516"/>
        <dbReference type="Rhea" id="RHEA-COMP:19517"/>
        <dbReference type="ChEBI" id="CHEBI:15378"/>
        <dbReference type="ChEBI" id="CHEBI:57683"/>
        <dbReference type="ChEBI" id="CHEBI:58211"/>
        <dbReference type="ChEBI" id="CHEBI:132515"/>
        <dbReference type="ChEBI" id="CHEBI:132516"/>
        <dbReference type="EC" id="2.4.1.258"/>
    </reaction>
    <physiologicalReaction direction="left-to-right" evidence="9 10">
        <dbReference type="Rhea" id="RHEA:29528"/>
    </physiologicalReaction>
</comment>
<evidence type="ECO:0000256" key="9">
    <source>
        <dbReference type="ARBA" id="ARBA00049506"/>
    </source>
</evidence>